<dbReference type="GO" id="GO:0000785">
    <property type="term" value="C:chromatin"/>
    <property type="evidence" value="ECO:0007669"/>
    <property type="project" value="TreeGrafter"/>
</dbReference>
<dbReference type="InterPro" id="IPR012677">
    <property type="entry name" value="Nucleotide-bd_a/b_plait_sf"/>
</dbReference>
<dbReference type="SUPFAM" id="SSF54928">
    <property type="entry name" value="RNA-binding domain, RBD"/>
    <property type="match status" value="2"/>
</dbReference>
<proteinExistence type="predicted"/>
<keyword evidence="3" id="KW-0694">RNA-binding</keyword>
<keyword evidence="2" id="KW-0539">Nucleus</keyword>
<protein>
    <recommendedName>
        <fullName evidence="5">RRM domain-containing protein</fullName>
    </recommendedName>
</protein>
<dbReference type="Pfam" id="PF00076">
    <property type="entry name" value="RRM_1"/>
    <property type="match status" value="2"/>
</dbReference>
<name>E4YZU2_OIKDI</name>
<sequence length="328" mass="34231">MADYYNGAEQAQPEAGNEYAGQAQSYAEQAAPQQAEQEEQKEEGKLIQNSEISNDSKMFVGGLSRSTTTESLRTYFESFGALRDASVKIDTMTQQSRGFGFILFEDAASVDAVMATPEHILDGKKIDPKKAERRDGKMFVGGILAETTDQTIKDYFGKYGEVEAVDRPVDKATGNYKGFCFVTFKRDGVMKTVCRDRYHEIDGKRCETKEGVPKNQMPRGGGQRGGYGGGYGAPGGYGGQGGYGAPGGYGGYQDFGGHGGGYGGYGGYGGGGRGGGGRGGGASGAQAWGAPQGGQSYGGGYGGAYGSYDAPGSVRGGRGGGAARHQPY</sequence>
<dbReference type="EMBL" id="FN656199">
    <property type="protein sequence ID" value="CBY40970.1"/>
    <property type="molecule type" value="Genomic_DNA"/>
</dbReference>
<dbReference type="PANTHER" id="PTHR48033:SF10">
    <property type="entry name" value="RNA-BINDING PROTEIN SQUID"/>
    <property type="match status" value="1"/>
</dbReference>
<comment type="subcellular location">
    <subcellularLocation>
        <location evidence="1">Nucleus</location>
    </subcellularLocation>
</comment>
<evidence type="ECO:0000256" key="1">
    <source>
        <dbReference type="ARBA" id="ARBA00004123"/>
    </source>
</evidence>
<feature type="region of interest" description="Disordered" evidence="4">
    <location>
        <begin position="274"/>
        <end position="293"/>
    </location>
</feature>
<dbReference type="InterPro" id="IPR035979">
    <property type="entry name" value="RBD_domain_sf"/>
</dbReference>
<evidence type="ECO:0000256" key="3">
    <source>
        <dbReference type="PROSITE-ProRule" id="PRU00176"/>
    </source>
</evidence>
<feature type="compositionally biased region" description="Gly residues" evidence="4">
    <location>
        <begin position="274"/>
        <end position="283"/>
    </location>
</feature>
<dbReference type="PANTHER" id="PTHR48033">
    <property type="entry name" value="RNA-BINDING (RRM/RBD/RNP MOTIFS) FAMILY PROTEIN"/>
    <property type="match status" value="1"/>
</dbReference>
<feature type="region of interest" description="Disordered" evidence="4">
    <location>
        <begin position="1"/>
        <end position="50"/>
    </location>
</feature>
<feature type="domain" description="RRM" evidence="5">
    <location>
        <begin position="136"/>
        <end position="211"/>
    </location>
</feature>
<dbReference type="GO" id="GO:0005654">
    <property type="term" value="C:nucleoplasm"/>
    <property type="evidence" value="ECO:0007669"/>
    <property type="project" value="TreeGrafter"/>
</dbReference>
<feature type="domain" description="RRM" evidence="5">
    <location>
        <begin position="56"/>
        <end position="138"/>
    </location>
</feature>
<gene>
    <name evidence="6" type="ORF">GSOID_T00023016001</name>
</gene>
<dbReference type="GO" id="GO:0010468">
    <property type="term" value="P:regulation of gene expression"/>
    <property type="evidence" value="ECO:0007669"/>
    <property type="project" value="TreeGrafter"/>
</dbReference>
<dbReference type="Proteomes" id="UP000011014">
    <property type="component" value="Unassembled WGS sequence"/>
</dbReference>
<dbReference type="Gene3D" id="3.30.70.330">
    <property type="match status" value="2"/>
</dbReference>
<evidence type="ECO:0000256" key="4">
    <source>
        <dbReference type="SAM" id="MobiDB-lite"/>
    </source>
</evidence>
<dbReference type="InterPro" id="IPR000504">
    <property type="entry name" value="RRM_dom"/>
</dbReference>
<accession>E4YZU2</accession>
<dbReference type="AlphaFoldDB" id="E4YZU2"/>
<evidence type="ECO:0000259" key="5">
    <source>
        <dbReference type="PROSITE" id="PS50102"/>
    </source>
</evidence>
<evidence type="ECO:0000313" key="6">
    <source>
        <dbReference type="EMBL" id="CBY40970.1"/>
    </source>
</evidence>
<dbReference type="GO" id="GO:0003723">
    <property type="term" value="F:RNA binding"/>
    <property type="evidence" value="ECO:0007669"/>
    <property type="project" value="UniProtKB-UniRule"/>
</dbReference>
<feature type="compositionally biased region" description="Low complexity" evidence="4">
    <location>
        <begin position="22"/>
        <end position="35"/>
    </location>
</feature>
<dbReference type="SMART" id="SM00360">
    <property type="entry name" value="RRM"/>
    <property type="match status" value="2"/>
</dbReference>
<evidence type="ECO:0000256" key="2">
    <source>
        <dbReference type="ARBA" id="ARBA00023242"/>
    </source>
</evidence>
<dbReference type="PROSITE" id="PS50102">
    <property type="entry name" value="RRM"/>
    <property type="match status" value="2"/>
</dbReference>
<organism evidence="6">
    <name type="scientific">Oikopleura dioica</name>
    <name type="common">Tunicate</name>
    <dbReference type="NCBI Taxonomy" id="34765"/>
    <lineage>
        <taxon>Eukaryota</taxon>
        <taxon>Metazoa</taxon>
        <taxon>Chordata</taxon>
        <taxon>Tunicata</taxon>
        <taxon>Appendicularia</taxon>
        <taxon>Copelata</taxon>
        <taxon>Oikopleuridae</taxon>
        <taxon>Oikopleura</taxon>
    </lineage>
</organism>
<reference evidence="6" key="1">
    <citation type="journal article" date="2010" name="Science">
        <title>Plasticity of animal genome architecture unmasked by rapid evolution of a pelagic tunicate.</title>
        <authorList>
            <person name="Denoeud F."/>
            <person name="Henriet S."/>
            <person name="Mungpakdee S."/>
            <person name="Aury J.M."/>
            <person name="Da Silva C."/>
            <person name="Brinkmann H."/>
            <person name="Mikhaleva J."/>
            <person name="Olsen L.C."/>
            <person name="Jubin C."/>
            <person name="Canestro C."/>
            <person name="Bouquet J.M."/>
            <person name="Danks G."/>
            <person name="Poulain J."/>
            <person name="Campsteijn C."/>
            <person name="Adamski M."/>
            <person name="Cross I."/>
            <person name="Yadetie F."/>
            <person name="Muffato M."/>
            <person name="Louis A."/>
            <person name="Butcher S."/>
            <person name="Tsagkogeorga G."/>
            <person name="Konrad A."/>
            <person name="Singh S."/>
            <person name="Jensen M.F."/>
            <person name="Cong E.H."/>
            <person name="Eikeseth-Otteraa H."/>
            <person name="Noel B."/>
            <person name="Anthouard V."/>
            <person name="Porcel B.M."/>
            <person name="Kachouri-Lafond R."/>
            <person name="Nishino A."/>
            <person name="Ugolini M."/>
            <person name="Chourrout P."/>
            <person name="Nishida H."/>
            <person name="Aasland R."/>
            <person name="Huzurbazar S."/>
            <person name="Westhof E."/>
            <person name="Delsuc F."/>
            <person name="Lehrach H."/>
            <person name="Reinhardt R."/>
            <person name="Weissenbach J."/>
            <person name="Roy S.W."/>
            <person name="Artiguenave F."/>
            <person name="Postlethwait J.H."/>
            <person name="Manak J.R."/>
            <person name="Thompson E.M."/>
            <person name="Jaillon O."/>
            <person name="Du Pasquier L."/>
            <person name="Boudinot P."/>
            <person name="Liberles D.A."/>
            <person name="Volff J.N."/>
            <person name="Philippe H."/>
            <person name="Lenhard B."/>
            <person name="Roest Crollius H."/>
            <person name="Wincker P."/>
            <person name="Chourrout D."/>
        </authorList>
    </citation>
    <scope>NUCLEOTIDE SEQUENCE [LARGE SCALE GENOMIC DNA]</scope>
</reference>